<dbReference type="InterPro" id="IPR015943">
    <property type="entry name" value="WD40/YVTN_repeat-like_dom_sf"/>
</dbReference>
<dbReference type="SUPFAM" id="SSF52540">
    <property type="entry name" value="P-loop containing nucleoside triphosphate hydrolases"/>
    <property type="match status" value="1"/>
</dbReference>
<dbReference type="PANTHER" id="PTHR10039:SF17">
    <property type="entry name" value="FUNGAL STAND N-TERMINAL GOODBYE DOMAIN-CONTAINING PROTEIN-RELATED"/>
    <property type="match status" value="1"/>
</dbReference>
<dbReference type="Pfam" id="PF24883">
    <property type="entry name" value="NPHP3_N"/>
    <property type="match status" value="1"/>
</dbReference>
<accession>A0AAV5A7R3</accession>
<feature type="compositionally biased region" description="Polar residues" evidence="2">
    <location>
        <begin position="17"/>
        <end position="43"/>
    </location>
</feature>
<dbReference type="Gene3D" id="3.40.50.300">
    <property type="entry name" value="P-loop containing nucleotide triphosphate hydrolases"/>
    <property type="match status" value="1"/>
</dbReference>
<protein>
    <recommendedName>
        <fullName evidence="3">NACHT domain-containing protein</fullName>
    </recommendedName>
</protein>
<name>A0AAV5A7R3_9AGAM</name>
<evidence type="ECO:0000256" key="1">
    <source>
        <dbReference type="ARBA" id="ARBA00022737"/>
    </source>
</evidence>
<gene>
    <name evidence="4" type="ORF">Clacol_004893</name>
</gene>
<evidence type="ECO:0000313" key="4">
    <source>
        <dbReference type="EMBL" id="GJJ10666.1"/>
    </source>
</evidence>
<dbReference type="InterPro" id="IPR056884">
    <property type="entry name" value="NPHP3-like_N"/>
</dbReference>
<feature type="region of interest" description="Disordered" evidence="2">
    <location>
        <begin position="1"/>
        <end position="48"/>
    </location>
</feature>
<dbReference type="InterPro" id="IPR007111">
    <property type="entry name" value="NACHT_NTPase"/>
</dbReference>
<organism evidence="4 5">
    <name type="scientific">Clathrus columnatus</name>
    <dbReference type="NCBI Taxonomy" id="1419009"/>
    <lineage>
        <taxon>Eukaryota</taxon>
        <taxon>Fungi</taxon>
        <taxon>Dikarya</taxon>
        <taxon>Basidiomycota</taxon>
        <taxon>Agaricomycotina</taxon>
        <taxon>Agaricomycetes</taxon>
        <taxon>Phallomycetidae</taxon>
        <taxon>Phallales</taxon>
        <taxon>Clathraceae</taxon>
        <taxon>Clathrus</taxon>
    </lineage>
</organism>
<dbReference type="InterPro" id="IPR027417">
    <property type="entry name" value="P-loop_NTPase"/>
</dbReference>
<comment type="caution">
    <text evidence="4">The sequence shown here is derived from an EMBL/GenBank/DDBJ whole genome shotgun (WGS) entry which is preliminary data.</text>
</comment>
<dbReference type="Proteomes" id="UP001050691">
    <property type="component" value="Unassembled WGS sequence"/>
</dbReference>
<dbReference type="SUPFAM" id="SSF82171">
    <property type="entry name" value="DPP6 N-terminal domain-like"/>
    <property type="match status" value="2"/>
</dbReference>
<dbReference type="Gene3D" id="2.130.10.10">
    <property type="entry name" value="YVTN repeat-like/Quinoprotein amine dehydrogenase"/>
    <property type="match status" value="2"/>
</dbReference>
<evidence type="ECO:0000313" key="5">
    <source>
        <dbReference type="Proteomes" id="UP001050691"/>
    </source>
</evidence>
<keyword evidence="5" id="KW-1185">Reference proteome</keyword>
<evidence type="ECO:0000256" key="2">
    <source>
        <dbReference type="SAM" id="MobiDB-lite"/>
    </source>
</evidence>
<dbReference type="PROSITE" id="PS50837">
    <property type="entry name" value="NACHT"/>
    <property type="match status" value="1"/>
</dbReference>
<reference evidence="4" key="1">
    <citation type="submission" date="2021-10" db="EMBL/GenBank/DDBJ databases">
        <title>De novo Genome Assembly of Clathrus columnatus (Basidiomycota, Fungi) Using Illumina and Nanopore Sequence Data.</title>
        <authorList>
            <person name="Ogiso-Tanaka E."/>
            <person name="Itagaki H."/>
            <person name="Hosoya T."/>
            <person name="Hosaka K."/>
        </authorList>
    </citation>
    <scope>NUCLEOTIDE SEQUENCE</scope>
    <source>
        <strain evidence="4">MO-923</strain>
    </source>
</reference>
<dbReference type="EMBL" id="BPWL01000005">
    <property type="protein sequence ID" value="GJJ10666.1"/>
    <property type="molecule type" value="Genomic_DNA"/>
</dbReference>
<dbReference type="PANTHER" id="PTHR10039">
    <property type="entry name" value="AMELOGENIN"/>
    <property type="match status" value="1"/>
</dbReference>
<proteinExistence type="predicted"/>
<evidence type="ECO:0000259" key="3">
    <source>
        <dbReference type="PROSITE" id="PS50837"/>
    </source>
</evidence>
<keyword evidence="1" id="KW-0677">Repeat</keyword>
<feature type="domain" description="NACHT" evidence="3">
    <location>
        <begin position="272"/>
        <end position="420"/>
    </location>
</feature>
<sequence length="1483" mass="168573">MDRLLQKFNKKKGVDRGSNSEIDQRTLSNVESNQLDGTSISNNELDREKLDDAMRDVSQALKITRDVTGNPLEQDNKAYAYRYEQAAANIVQRLSTFTNIVENIAEAITYTQDIDQNMLVLFETLDSTYKFIEDTKEIETHPSYQRILSSLAKQTVDCAYFIRDYAKVTNFWVRVGKNAIGKPIKSRVQMYQDAFSRLLAEFRTHSTMHTEIAVGRLLEWNQEICDVLYLDSLPYATGAGLNTGKQCLLGTRVEILDEIVDWINDVDEGCPRLFWLAGPAGVGKSAITHSIAIRFKSIQRLGSFFCFDRNYLVERRREKIFSTIARDLADMDPQIEHQLARITKKETSLRTTTDLHLQWKNFILEPLHVTSGVSTGPILIVVDALDESGDPSSRQDLLRVFEKEISFLPANVRILVTSRPENDIMLTFNKLQSHIRTKMMDTIPESESKRDILTYFKANLHGDYFRDAQLKHLAGLSQGLFQWAYLASQFLNGFGNSAGLTVTERYEDLINAQRIRSINDPLDSMYDQILSSLFDSDDPRVMARFHSVIGSIITASEPLSLSSLVALRGHDISASGKETDIKVVIQHMGSLLSGINDPSSTIRPLHSSFRDYLLDPNRRKGFSIDPSQCHRDFAFGCIRTLTEGLRFNICDIPDSHKPNSEVEGLSQRIESSISLPLSYSSRFWALHVSSTAFDPVLARIVEKFLHCGFLLWLEVMSLLKAVNITAKLMSGLISWSSGKGSHLHAFAVDGKRFVRLFGEAIAVSAPHVYLSALPFCPQDSIIYKTFINQFPNMLRITSGPVHGWPFVKHGIDVGLGLVNQNTFKLLHSETFDILWAEKVPDNQDIRAIQFLPDDKALLIATGTKIYLFDILMGGIMLWREFQSTVFEKDLEFYERTVFSPNAKYIASLHNSSLVVWCLESQEQVIDILFEGGCHPSFEFSNSDYSLFVTYVAGVGAQVWDLGTGTVIHGPFRLSLPHVTAHLHRVSPSGKHIIFVDDVRLYVWDFENDSLITLDHYPSMIYGVFISPNGDCLIAESHGRLILRDLNGNELAYETDNYTFCTAFSKDGKQLATCDRGRLNIWELDGWQSATIRQPSESPNRLRFENVSSNGKFFLAASEEGHYEIWDVKLEQPVRKLAPFESQMLPIFSPMNRYLGYVTGGQMATVYDIHSEITREFLPDNDEKTDVQDLVFSQDEMLIATLELCRGRIQIWDIASSQIVDTITIPKVTKYPRFWEFVASSNFRYFAYVNSNEDGFSLISRTEPIPVDFLTICNWNSEAFSFDLSEERISISCGLTVFHFLLACGENRAVRLRRNQVDNRWGINLIRRIHFNSNSDAVLIEIANHLGYNIWNAFSGQLLYSSFLEYPECCIEGFIPVHQYLFSITNLYGRIFTLNLKDDARICFSSNDQHNLQGLPLGSSARLCRDGWVITQNNELLFWVPRNYHQTLHIPGLKYIVGKKSTELDLSSFPHGQLWTRCISDTTN</sequence>